<dbReference type="EMBL" id="VDFM01000014">
    <property type="protein sequence ID" value="MQS53252.1"/>
    <property type="molecule type" value="Genomic_DNA"/>
</dbReference>
<name>A0A5P0ZJN2_9LACO</name>
<comment type="similarity">
    <text evidence="1">Belongs to the LytR/CpsA/Psr (LCP) family.</text>
</comment>
<keyword evidence="2" id="KW-1133">Transmembrane helix</keyword>
<evidence type="ECO:0000259" key="3">
    <source>
        <dbReference type="Pfam" id="PF03816"/>
    </source>
</evidence>
<dbReference type="OrthoDB" id="27330at2"/>
<proteinExistence type="inferred from homology"/>
<dbReference type="PANTHER" id="PTHR33392:SF6">
    <property type="entry name" value="POLYISOPRENYL-TEICHOIC ACID--PEPTIDOGLYCAN TEICHOIC ACID TRANSFERASE TAGU"/>
    <property type="match status" value="1"/>
</dbReference>
<dbReference type="Pfam" id="PF03816">
    <property type="entry name" value="LytR_cpsA_psr"/>
    <property type="match status" value="1"/>
</dbReference>
<feature type="transmembrane region" description="Helical" evidence="2">
    <location>
        <begin position="7"/>
        <end position="26"/>
    </location>
</feature>
<evidence type="ECO:0000256" key="2">
    <source>
        <dbReference type="SAM" id="Phobius"/>
    </source>
</evidence>
<dbReference type="InterPro" id="IPR050922">
    <property type="entry name" value="LytR/CpsA/Psr_CW_biosynth"/>
</dbReference>
<dbReference type="PANTHER" id="PTHR33392">
    <property type="entry name" value="POLYISOPRENYL-TEICHOIC ACID--PEPTIDOGLYCAN TEICHOIC ACID TRANSFERASE TAGU"/>
    <property type="match status" value="1"/>
</dbReference>
<dbReference type="AlphaFoldDB" id="A0A5P0ZJN2"/>
<evidence type="ECO:0000313" key="5">
    <source>
        <dbReference type="Proteomes" id="UP000380386"/>
    </source>
</evidence>
<dbReference type="Gene3D" id="3.40.630.190">
    <property type="entry name" value="LCP protein"/>
    <property type="match status" value="1"/>
</dbReference>
<dbReference type="Proteomes" id="UP000380386">
    <property type="component" value="Unassembled WGS sequence"/>
</dbReference>
<reference evidence="4 5" key="1">
    <citation type="journal article" date="2019" name="Syst. Appl. Microbiol.">
        <title>Polyphasic characterization of two novel Lactobacillus spp. isolated from blown salami packages: Description of Lactobacillus halodurans sp. nov. and Lactobacillus salsicarnum sp. nov.</title>
        <authorList>
            <person name="Schuster J.A."/>
            <person name="Klingl A."/>
            <person name="Vogel R.F."/>
            <person name="Ehrmann M.A."/>
        </authorList>
    </citation>
    <scope>NUCLEOTIDE SEQUENCE [LARGE SCALE GENOMIC DNA]</scope>
    <source>
        <strain evidence="4 5">TMW 1.2118</strain>
    </source>
</reference>
<evidence type="ECO:0000313" key="4">
    <source>
        <dbReference type="EMBL" id="MQS53252.1"/>
    </source>
</evidence>
<evidence type="ECO:0000256" key="1">
    <source>
        <dbReference type="ARBA" id="ARBA00006068"/>
    </source>
</evidence>
<protein>
    <submittedName>
        <fullName evidence="4">LytR family transcriptional regulator</fullName>
    </submittedName>
</protein>
<dbReference type="InterPro" id="IPR004474">
    <property type="entry name" value="LytR_CpsA_psr"/>
</dbReference>
<keyword evidence="2" id="KW-0472">Membrane</keyword>
<feature type="domain" description="Cell envelope-related transcriptional attenuator" evidence="3">
    <location>
        <begin position="73"/>
        <end position="217"/>
    </location>
</feature>
<dbReference type="NCBIfam" id="TIGR00350">
    <property type="entry name" value="lytR_cpsA_psr"/>
    <property type="match status" value="1"/>
</dbReference>
<sequence length="340" mass="37655">MKHVKRILIAVGIILIIAVIAGFSYYKSIDNALDGIHTSSKSTSSKIQDGKPFSVLLLGADTGADGRTDRGMSDTIIVITINPKTNKSTMYSVPRDTLAEMVGDKKKNVQKINAAYNIGKSTMAKESISQLLNVPIDYSMAVDMNAIRTTVDFVGGIDVDSPMKVSFDGVTIPKGKHHINGKQALTYARMRYQDPRGDYGRQQRQQQVLKAVVKKLKTPEYLFKLPSLIKKLGVDVNTDLTDKQIRQIPMKYHSVSTDFDTGHLQGKTAWINGSSYQVAPTNNLQDGSDTLRSSLGLSTESINNTETKLNKKNTKFFKKNDDTDYNTDGLNTTYYTNNTH</sequence>
<comment type="caution">
    <text evidence="4">The sequence shown here is derived from an EMBL/GenBank/DDBJ whole genome shotgun (WGS) entry which is preliminary data.</text>
</comment>
<dbReference type="RefSeq" id="WP_153383752.1">
    <property type="nucleotide sequence ID" value="NZ_VDFM01000014.1"/>
</dbReference>
<accession>A0A5P0ZJN2</accession>
<keyword evidence="2" id="KW-0812">Transmembrane</keyword>
<gene>
    <name evidence="4" type="ORF">FHL02_09495</name>
</gene>
<organism evidence="4 5">
    <name type="scientific">Companilactobacillus mishanensis</name>
    <dbReference type="NCBI Taxonomy" id="2486008"/>
    <lineage>
        <taxon>Bacteria</taxon>
        <taxon>Bacillati</taxon>
        <taxon>Bacillota</taxon>
        <taxon>Bacilli</taxon>
        <taxon>Lactobacillales</taxon>
        <taxon>Lactobacillaceae</taxon>
        <taxon>Companilactobacillus</taxon>
    </lineage>
</organism>